<sequence length="69" mass="7488">MTRRPGLGFDAPATSFFSRFIALCVLPEHRDAQLNLLDTKLAAAHRPESRLNAAIGLYQVLGGGWHSGP</sequence>
<dbReference type="EMBL" id="CP096208">
    <property type="protein sequence ID" value="UPQ83921.1"/>
    <property type="molecule type" value="Genomic_DNA"/>
</dbReference>
<keyword evidence="2" id="KW-1185">Reference proteome</keyword>
<dbReference type="Proteomes" id="UP000831189">
    <property type="component" value="Chromosome"/>
</dbReference>
<name>A0ABY4KUP9_9PSED</name>
<accession>A0ABY4KUP9</accession>
<reference evidence="1 2" key="1">
    <citation type="submission" date="2022-04" db="EMBL/GenBank/DDBJ databases">
        <title>Pseudomonas knackmussii B09-2.</title>
        <authorList>
            <person name="Deng Y."/>
        </authorList>
    </citation>
    <scope>NUCLEOTIDE SEQUENCE [LARGE SCALE GENOMIC DNA]</scope>
    <source>
        <strain evidence="1 2">B09-2</strain>
    </source>
</reference>
<proteinExistence type="predicted"/>
<evidence type="ECO:0000313" key="1">
    <source>
        <dbReference type="EMBL" id="UPQ83921.1"/>
    </source>
</evidence>
<protein>
    <submittedName>
        <fullName evidence="1">Uncharacterized protein</fullName>
    </submittedName>
</protein>
<evidence type="ECO:0000313" key="2">
    <source>
        <dbReference type="Proteomes" id="UP000831189"/>
    </source>
</evidence>
<gene>
    <name evidence="1" type="ORF">M0M42_05810</name>
</gene>
<organism evidence="1 2">
    <name type="scientific">Pseudomonas knackmussii</name>
    <dbReference type="NCBI Taxonomy" id="65741"/>
    <lineage>
        <taxon>Bacteria</taxon>
        <taxon>Pseudomonadati</taxon>
        <taxon>Pseudomonadota</taxon>
        <taxon>Gammaproteobacteria</taxon>
        <taxon>Pseudomonadales</taxon>
        <taxon>Pseudomonadaceae</taxon>
        <taxon>Pseudomonas</taxon>
    </lineage>
</organism>